<comment type="similarity">
    <text evidence="1">Belongs to the 5'-nucleotidase family.</text>
</comment>
<dbReference type="EMBL" id="LUTY01002887">
    <property type="protein sequence ID" value="OAD19234.1"/>
    <property type="molecule type" value="Genomic_DNA"/>
</dbReference>
<reference evidence="3 4" key="1">
    <citation type="submission" date="2016-05" db="EMBL/GenBank/DDBJ databases">
        <title>Single-cell genome of chain-forming Candidatus Thiomargarita nelsonii and comparison to other large sulfur-oxidizing bacteria.</title>
        <authorList>
            <person name="Winkel M."/>
            <person name="Salman V."/>
            <person name="Woyke T."/>
            <person name="Schulz-Vogt H."/>
            <person name="Richter M."/>
            <person name="Flood B."/>
            <person name="Bailey J."/>
            <person name="Amann R."/>
            <person name="Mussmann M."/>
        </authorList>
    </citation>
    <scope>NUCLEOTIDE SEQUENCE [LARGE SCALE GENOMIC DNA]</scope>
    <source>
        <strain evidence="3 4">THI036</strain>
    </source>
</reference>
<dbReference type="PANTHER" id="PTHR11575">
    <property type="entry name" value="5'-NUCLEOTIDASE-RELATED"/>
    <property type="match status" value="1"/>
</dbReference>
<dbReference type="GO" id="GO:0030288">
    <property type="term" value="C:outer membrane-bounded periplasmic space"/>
    <property type="evidence" value="ECO:0007669"/>
    <property type="project" value="TreeGrafter"/>
</dbReference>
<feature type="domain" description="5'-Nucleotidase C-terminal" evidence="2">
    <location>
        <begin position="181"/>
        <end position="311"/>
    </location>
</feature>
<evidence type="ECO:0000313" key="4">
    <source>
        <dbReference type="Proteomes" id="UP000076962"/>
    </source>
</evidence>
<dbReference type="SUPFAM" id="SSF56300">
    <property type="entry name" value="Metallo-dependent phosphatases"/>
    <property type="match status" value="1"/>
</dbReference>
<keyword evidence="1" id="KW-0378">Hydrolase</keyword>
<dbReference type="PANTHER" id="PTHR11575:SF42">
    <property type="entry name" value="SULFUR OXIDATION PROTEIN SOXB"/>
    <property type="match status" value="1"/>
</dbReference>
<accession>A0A176RU16</accession>
<dbReference type="PRINTS" id="PR01607">
    <property type="entry name" value="APYRASEFAMLY"/>
</dbReference>
<dbReference type="InterPro" id="IPR006179">
    <property type="entry name" value="5_nucleotidase/apyrase"/>
</dbReference>
<dbReference type="Proteomes" id="UP000076962">
    <property type="component" value="Unassembled WGS sequence"/>
</dbReference>
<dbReference type="InterPro" id="IPR030998">
    <property type="entry name" value="Thiosulf_SoxB"/>
</dbReference>
<proteinExistence type="inferred from homology"/>
<dbReference type="InterPro" id="IPR036907">
    <property type="entry name" value="5'-Nucleotdase_C_sf"/>
</dbReference>
<dbReference type="PATRIC" id="fig|1003181.4.peg.6818"/>
<evidence type="ECO:0000256" key="1">
    <source>
        <dbReference type="RuleBase" id="RU362119"/>
    </source>
</evidence>
<keyword evidence="1" id="KW-0547">Nucleotide-binding</keyword>
<dbReference type="GO" id="GO:0000166">
    <property type="term" value="F:nucleotide binding"/>
    <property type="evidence" value="ECO:0007669"/>
    <property type="project" value="UniProtKB-KW"/>
</dbReference>
<organism evidence="3 4">
    <name type="scientific">Candidatus Thiomargarita nelsonii</name>
    <dbReference type="NCBI Taxonomy" id="1003181"/>
    <lineage>
        <taxon>Bacteria</taxon>
        <taxon>Pseudomonadati</taxon>
        <taxon>Pseudomonadota</taxon>
        <taxon>Gammaproteobacteria</taxon>
        <taxon>Thiotrichales</taxon>
        <taxon>Thiotrichaceae</taxon>
        <taxon>Thiomargarita</taxon>
    </lineage>
</organism>
<sequence>MRDLGGTRVVIIGQAFPYTPIANPARFIPDWTFGIRERDLQALVNTIRHQEKPAVVVLLSHNGMDVDLKMAARVSGIDVILGGHTHDGVPRPTEVKNSGGVTLVCNAGSNGKFIGVLDFAITNDRVNDYQYRLLPVFSNLIKADKDMQNYIDKVRAPYLKKLNEKLAVADQVLYRRGNFNGTFDQLICDALRVQSDAQIALSPGFRWGTTVLPGQDITFEQVLSQTCITYPETYVRNMKGQALKEILEDVCDNLFNADAYRQQGGDMVRVGGMNYVCDPTQSFGRRISNMTLDDGTAIDMNKQYKVAGWATVGNPSSGEPIWEIVADYLRDRKTARIDKLNMPTLLNVESNPGLAD</sequence>
<gene>
    <name evidence="3" type="ORF">THIOM_005146</name>
</gene>
<dbReference type="Pfam" id="PF02872">
    <property type="entry name" value="5_nucleotid_C"/>
    <property type="match status" value="1"/>
</dbReference>
<dbReference type="GO" id="GO:0016787">
    <property type="term" value="F:hydrolase activity"/>
    <property type="evidence" value="ECO:0007669"/>
    <property type="project" value="UniProtKB-KW"/>
</dbReference>
<evidence type="ECO:0000259" key="2">
    <source>
        <dbReference type="Pfam" id="PF02872"/>
    </source>
</evidence>
<dbReference type="InterPro" id="IPR008334">
    <property type="entry name" value="5'-Nucleotdase_C"/>
</dbReference>
<dbReference type="SUPFAM" id="SSF55816">
    <property type="entry name" value="5'-nucleotidase (syn. UDP-sugar hydrolase), C-terminal domain"/>
    <property type="match status" value="1"/>
</dbReference>
<dbReference type="AlphaFoldDB" id="A0A176RU16"/>
<name>A0A176RU16_9GAMM</name>
<evidence type="ECO:0000313" key="3">
    <source>
        <dbReference type="EMBL" id="OAD19234.1"/>
    </source>
</evidence>
<dbReference type="InterPro" id="IPR029052">
    <property type="entry name" value="Metallo-depent_PP-like"/>
</dbReference>
<dbReference type="Gene3D" id="3.60.21.10">
    <property type="match status" value="1"/>
</dbReference>
<comment type="caution">
    <text evidence="3">The sequence shown here is derived from an EMBL/GenBank/DDBJ whole genome shotgun (WGS) entry which is preliminary data.</text>
</comment>
<protein>
    <submittedName>
        <fullName evidence="3">Thiosulfate-oxidizing enzyme</fullName>
    </submittedName>
</protein>
<dbReference type="GO" id="GO:0009166">
    <property type="term" value="P:nucleotide catabolic process"/>
    <property type="evidence" value="ECO:0007669"/>
    <property type="project" value="InterPro"/>
</dbReference>
<dbReference type="NCBIfam" id="TIGR04486">
    <property type="entry name" value="thiosulf_SoxB"/>
    <property type="match status" value="1"/>
</dbReference>
<dbReference type="Gene3D" id="3.90.780.10">
    <property type="entry name" value="5'-Nucleotidase, C-terminal domain"/>
    <property type="match status" value="1"/>
</dbReference>
<keyword evidence="4" id="KW-1185">Reference proteome</keyword>